<keyword evidence="3" id="KW-1185">Reference proteome</keyword>
<feature type="region of interest" description="Disordered" evidence="1">
    <location>
        <begin position="141"/>
        <end position="208"/>
    </location>
</feature>
<accession>K0SN19</accession>
<feature type="compositionally biased region" description="Pro residues" evidence="1">
    <location>
        <begin position="11"/>
        <end position="23"/>
    </location>
</feature>
<evidence type="ECO:0000313" key="3">
    <source>
        <dbReference type="Proteomes" id="UP000266841"/>
    </source>
</evidence>
<evidence type="ECO:0000313" key="2">
    <source>
        <dbReference type="EMBL" id="EJK62341.1"/>
    </source>
</evidence>
<feature type="compositionally biased region" description="Gly residues" evidence="1">
    <location>
        <begin position="185"/>
        <end position="201"/>
    </location>
</feature>
<feature type="compositionally biased region" description="Basic and acidic residues" evidence="1">
    <location>
        <begin position="172"/>
        <end position="182"/>
    </location>
</feature>
<gene>
    <name evidence="2" type="ORF">THAOC_17050</name>
</gene>
<feature type="region of interest" description="Disordered" evidence="1">
    <location>
        <begin position="45"/>
        <end position="86"/>
    </location>
</feature>
<feature type="non-terminal residue" evidence="2">
    <location>
        <position position="1"/>
    </location>
</feature>
<comment type="caution">
    <text evidence="2">The sequence shown here is derived from an EMBL/GenBank/DDBJ whole genome shotgun (WGS) entry which is preliminary data.</text>
</comment>
<reference evidence="2 3" key="1">
    <citation type="journal article" date="2012" name="Genome Biol.">
        <title>Genome and low-iron response of an oceanic diatom adapted to chronic iron limitation.</title>
        <authorList>
            <person name="Lommer M."/>
            <person name="Specht M."/>
            <person name="Roy A.S."/>
            <person name="Kraemer L."/>
            <person name="Andreson R."/>
            <person name="Gutowska M.A."/>
            <person name="Wolf J."/>
            <person name="Bergner S.V."/>
            <person name="Schilhabel M.B."/>
            <person name="Klostermeier U.C."/>
            <person name="Beiko R.G."/>
            <person name="Rosenstiel P."/>
            <person name="Hippler M."/>
            <person name="Laroche J."/>
        </authorList>
    </citation>
    <scope>NUCLEOTIDE SEQUENCE [LARGE SCALE GENOMIC DNA]</scope>
    <source>
        <strain evidence="2 3">CCMP1005</strain>
    </source>
</reference>
<feature type="region of interest" description="Disordered" evidence="1">
    <location>
        <begin position="1"/>
        <end position="32"/>
    </location>
</feature>
<organism evidence="2 3">
    <name type="scientific">Thalassiosira oceanica</name>
    <name type="common">Marine diatom</name>
    <dbReference type="NCBI Taxonomy" id="159749"/>
    <lineage>
        <taxon>Eukaryota</taxon>
        <taxon>Sar</taxon>
        <taxon>Stramenopiles</taxon>
        <taxon>Ochrophyta</taxon>
        <taxon>Bacillariophyta</taxon>
        <taxon>Coscinodiscophyceae</taxon>
        <taxon>Thalassiosirophycidae</taxon>
        <taxon>Thalassiosirales</taxon>
        <taxon>Thalassiosiraceae</taxon>
        <taxon>Thalassiosira</taxon>
    </lineage>
</organism>
<dbReference type="EMBL" id="AGNL01018955">
    <property type="protein sequence ID" value="EJK62341.1"/>
    <property type="molecule type" value="Genomic_DNA"/>
</dbReference>
<evidence type="ECO:0000256" key="1">
    <source>
        <dbReference type="SAM" id="MobiDB-lite"/>
    </source>
</evidence>
<proteinExistence type="predicted"/>
<feature type="compositionally biased region" description="Basic and acidic residues" evidence="1">
    <location>
        <begin position="1"/>
        <end position="10"/>
    </location>
</feature>
<dbReference type="Proteomes" id="UP000266841">
    <property type="component" value="Unassembled WGS sequence"/>
</dbReference>
<protein>
    <submittedName>
        <fullName evidence="2">Uncharacterized protein</fullName>
    </submittedName>
</protein>
<sequence length="361" mass="39337">SSRGAIRDDGPPPSYDEPVPGPPAAGVQMDVVDASSLSASDFAARYGQIPGSPSTEWGGFFDPSDGDSSSGDDSSDDSSDDGGQRISLGEYLDYLPHAHDLARTEKYGGRLHYGFDYDAKCSCPSLLDAVPWGLAESHRRAGRQLERPSHRQLAPPFPPHAAVGSEDLPDSEAGRLEGEAHGRRGGVGVAVHGGGIRGGPGNRRPRRRLRRGGVHTEEGVPCVQRDADPGRYCVRSHGCVARGFEPGRRARCGDHVERLHAESRRPALRRELRQGGPFSFGHDGFCRKLAGDKMRREGVFRDGDEGDEGGVTYDFWKYALGRPGFCEKYRDEADCARLADRCEEKYRDQGESSGTWIDQEL</sequence>
<name>K0SN19_THAOC</name>
<dbReference type="AlphaFoldDB" id="K0SN19"/>